<organism evidence="11 12">
    <name type="scientific">Aureimonas altamirensis</name>
    <dbReference type="NCBI Taxonomy" id="370622"/>
    <lineage>
        <taxon>Bacteria</taxon>
        <taxon>Pseudomonadati</taxon>
        <taxon>Pseudomonadota</taxon>
        <taxon>Alphaproteobacteria</taxon>
        <taxon>Hyphomicrobiales</taxon>
        <taxon>Aurantimonadaceae</taxon>
        <taxon>Aureimonas</taxon>
    </lineage>
</organism>
<evidence type="ECO:0000256" key="5">
    <source>
        <dbReference type="ARBA" id="ARBA00022741"/>
    </source>
</evidence>
<dbReference type="PANTHER" id="PTHR21060:SF21">
    <property type="entry name" value="ACETATE KINASE"/>
    <property type="match status" value="1"/>
</dbReference>
<comment type="cofactor">
    <cofactor evidence="9">
        <name>Mg(2+)</name>
        <dbReference type="ChEBI" id="CHEBI:18420"/>
    </cofactor>
    <cofactor evidence="9">
        <name>Mn(2+)</name>
        <dbReference type="ChEBI" id="CHEBI:29035"/>
    </cofactor>
    <text evidence="9">Mg(2+). Can also accept Mn(2+).</text>
</comment>
<proteinExistence type="inferred from homology"/>
<evidence type="ECO:0000313" key="12">
    <source>
        <dbReference type="Proteomes" id="UP000030826"/>
    </source>
</evidence>
<dbReference type="SUPFAM" id="SSF53067">
    <property type="entry name" value="Actin-like ATPase domain"/>
    <property type="match status" value="2"/>
</dbReference>
<evidence type="ECO:0000256" key="8">
    <source>
        <dbReference type="ARBA" id="ARBA00022842"/>
    </source>
</evidence>
<feature type="binding site" evidence="9">
    <location>
        <position position="88"/>
    </location>
    <ligand>
        <name>substrate</name>
    </ligand>
</feature>
<comment type="caution">
    <text evidence="9">Lacks conserved residue(s) required for the propagation of feature annotation.</text>
</comment>
<dbReference type="RefSeq" id="WP_039195948.1">
    <property type="nucleotide sequence ID" value="NZ_JRFJ01000008.1"/>
</dbReference>
<accession>A0A0B1Q0R2</accession>
<dbReference type="PRINTS" id="PR00471">
    <property type="entry name" value="ACETATEKNASE"/>
</dbReference>
<dbReference type="PANTHER" id="PTHR21060">
    <property type="entry name" value="ACETATE KINASE"/>
    <property type="match status" value="1"/>
</dbReference>
<keyword evidence="2 9" id="KW-0963">Cytoplasm</keyword>
<dbReference type="EMBL" id="JRFJ01000008">
    <property type="protein sequence ID" value="KHJ53051.1"/>
    <property type="molecule type" value="Genomic_DNA"/>
</dbReference>
<dbReference type="EC" id="2.7.2.1" evidence="9"/>
<feature type="binding site" evidence="9">
    <location>
        <begin position="323"/>
        <end position="327"/>
    </location>
    <ligand>
        <name>ATP</name>
        <dbReference type="ChEBI" id="CHEBI:30616"/>
    </ligand>
</feature>
<feature type="active site" description="Proton donor/acceptor" evidence="9">
    <location>
        <position position="145"/>
    </location>
</feature>
<evidence type="ECO:0000256" key="4">
    <source>
        <dbReference type="ARBA" id="ARBA00022723"/>
    </source>
</evidence>
<keyword evidence="6 9" id="KW-0418">Kinase</keyword>
<dbReference type="Proteomes" id="UP000030826">
    <property type="component" value="Unassembled WGS sequence"/>
</dbReference>
<dbReference type="OrthoDB" id="9802453at2"/>
<dbReference type="PIRSF" id="PIRSF000722">
    <property type="entry name" value="Acetate_prop_kin"/>
    <property type="match status" value="1"/>
</dbReference>
<dbReference type="GO" id="GO:0005524">
    <property type="term" value="F:ATP binding"/>
    <property type="evidence" value="ECO:0007669"/>
    <property type="project" value="UniProtKB-KW"/>
</dbReference>
<dbReference type="PROSITE" id="PS01076">
    <property type="entry name" value="ACETATE_KINASE_2"/>
    <property type="match status" value="1"/>
</dbReference>
<comment type="function">
    <text evidence="9">Catalyzes the formation of acetyl phosphate from acetate and ATP. Can also catalyze the reverse reaction.</text>
</comment>
<feature type="binding site" evidence="9">
    <location>
        <begin position="203"/>
        <end position="207"/>
    </location>
    <ligand>
        <name>ATP</name>
        <dbReference type="ChEBI" id="CHEBI:30616"/>
    </ligand>
</feature>
<dbReference type="AlphaFoldDB" id="A0A0B1Q0R2"/>
<dbReference type="InterPro" id="IPR023865">
    <property type="entry name" value="Aliphatic_acid_kinase_CS"/>
</dbReference>
<comment type="caution">
    <text evidence="11">The sequence shown here is derived from an EMBL/GenBank/DDBJ whole genome shotgun (WGS) entry which is preliminary data.</text>
</comment>
<dbReference type="Gene3D" id="3.30.420.40">
    <property type="match status" value="2"/>
</dbReference>
<feature type="binding site" evidence="9">
    <location>
        <position position="373"/>
    </location>
    <ligand>
        <name>Mg(2+)</name>
        <dbReference type="ChEBI" id="CHEBI:18420"/>
    </ligand>
</feature>
<keyword evidence="7 9" id="KW-0067">ATP-binding</keyword>
<feature type="binding site" evidence="9">
    <location>
        <position position="15"/>
    </location>
    <ligand>
        <name>ATP</name>
        <dbReference type="ChEBI" id="CHEBI:30616"/>
    </ligand>
</feature>
<keyword evidence="8 9" id="KW-0460">Magnesium</keyword>
<comment type="subunit">
    <text evidence="9">Homodimer.</text>
</comment>
<comment type="pathway">
    <text evidence="9">Metabolic intermediate biosynthesis; acetyl-CoA biosynthesis; acetyl-CoA from acetate: step 1/2.</text>
</comment>
<sequence length="388" mass="40881">MTRWLVLNAGSSSLKFALYAEDGDERLRGSVSGIGHRPRLRIRSADGETEEETLDNGPIDMDGAAELVFDRLDKGPLGSQDISAIGHRIVHGGRRLTGPARLDGPTLDYLSTLEPLAPLHQPYNLAIVAASARRFPGALQVGAFDTAFHAARPTVQKLYGLPRSLIDDGIIAYGFHGLSFEAIADRLTQRFGADAGGRVLVLHLGSGSSLCAMQGGRSVATSMGFSPLDGPVMATRCGAIDPGVLLHLMLRQGMAPDTVEEMLYRRSGLAGLAGLSGDMQELMAADTPQAREALDYFALTVCRQIGALTAALEGVDRIVFTAGIGENSPAARSMVARRLGWLGISLDEAANEAGSEDISSGQGPALHVVATDEERMVARAIAAIIDGA</sequence>
<name>A0A0B1Q0R2_9HYPH</name>
<comment type="catalytic activity">
    <reaction evidence="9">
        <text>acetate + ATP = acetyl phosphate + ADP</text>
        <dbReference type="Rhea" id="RHEA:11352"/>
        <dbReference type="ChEBI" id="CHEBI:22191"/>
        <dbReference type="ChEBI" id="CHEBI:30089"/>
        <dbReference type="ChEBI" id="CHEBI:30616"/>
        <dbReference type="ChEBI" id="CHEBI:456216"/>
        <dbReference type="EC" id="2.7.2.1"/>
    </reaction>
</comment>
<evidence type="ECO:0000256" key="3">
    <source>
        <dbReference type="ARBA" id="ARBA00022679"/>
    </source>
</evidence>
<dbReference type="HAMAP" id="MF_00020">
    <property type="entry name" value="Acetate_kinase"/>
    <property type="match status" value="1"/>
</dbReference>
<dbReference type="GO" id="GO:0006085">
    <property type="term" value="P:acetyl-CoA biosynthetic process"/>
    <property type="evidence" value="ECO:0007669"/>
    <property type="project" value="UniProtKB-UniRule"/>
</dbReference>
<keyword evidence="5 9" id="KW-0547">Nucleotide-binding</keyword>
<evidence type="ECO:0000256" key="1">
    <source>
        <dbReference type="ARBA" id="ARBA00008748"/>
    </source>
</evidence>
<comment type="similarity">
    <text evidence="1 9 10">Belongs to the acetokinase family.</text>
</comment>
<dbReference type="GO" id="GO:0008776">
    <property type="term" value="F:acetate kinase activity"/>
    <property type="evidence" value="ECO:0007669"/>
    <property type="project" value="UniProtKB-UniRule"/>
</dbReference>
<evidence type="ECO:0000256" key="7">
    <source>
        <dbReference type="ARBA" id="ARBA00022840"/>
    </source>
</evidence>
<dbReference type="STRING" id="370622.LA66_19740"/>
<dbReference type="InterPro" id="IPR000890">
    <property type="entry name" value="Aliphatic_acid_kin_short-chain"/>
</dbReference>
<dbReference type="GO" id="GO:0005829">
    <property type="term" value="C:cytosol"/>
    <property type="evidence" value="ECO:0007669"/>
    <property type="project" value="TreeGrafter"/>
</dbReference>
<evidence type="ECO:0000256" key="10">
    <source>
        <dbReference type="RuleBase" id="RU003835"/>
    </source>
</evidence>
<comment type="subcellular location">
    <subcellularLocation>
        <location evidence="9">Cytoplasm</location>
    </subcellularLocation>
</comment>
<gene>
    <name evidence="9" type="primary">ackA</name>
    <name evidence="11" type="ORF">LA66_19740</name>
</gene>
<keyword evidence="3 9" id="KW-0808">Transferase</keyword>
<feature type="site" description="Transition state stabilizer" evidence="9">
    <location>
        <position position="236"/>
    </location>
</feature>
<dbReference type="UniPathway" id="UPA00340">
    <property type="reaction ID" value="UER00458"/>
</dbReference>
<evidence type="ECO:0000256" key="9">
    <source>
        <dbReference type="HAMAP-Rule" id="MF_00020"/>
    </source>
</evidence>
<dbReference type="Pfam" id="PF00871">
    <property type="entry name" value="Acetate_kinase"/>
    <property type="match status" value="1"/>
</dbReference>
<dbReference type="GO" id="GO:0006083">
    <property type="term" value="P:acetate metabolic process"/>
    <property type="evidence" value="ECO:0007669"/>
    <property type="project" value="TreeGrafter"/>
</dbReference>
<keyword evidence="4 9" id="KW-0479">Metal-binding</keyword>
<dbReference type="InterPro" id="IPR043129">
    <property type="entry name" value="ATPase_NBD"/>
</dbReference>
<evidence type="ECO:0000256" key="6">
    <source>
        <dbReference type="ARBA" id="ARBA00022777"/>
    </source>
</evidence>
<protein>
    <recommendedName>
        <fullName evidence="9">Acetate kinase</fullName>
        <ecNumber evidence="9">2.7.2.1</ecNumber>
    </recommendedName>
    <alternativeName>
        <fullName evidence="9">Acetokinase</fullName>
    </alternativeName>
</protein>
<dbReference type="InterPro" id="IPR004372">
    <property type="entry name" value="Ac/propionate_kinase"/>
</dbReference>
<reference evidence="11 12" key="1">
    <citation type="submission" date="2014-09" db="EMBL/GenBank/DDBJ databases">
        <title>Isolation and characterization of Aurantimonas altamirensis ON-56566 from clinical sample following a dog bite.</title>
        <authorList>
            <person name="Eshaghi A."/>
            <person name="Li A."/>
            <person name="Shahinas D."/>
            <person name="Bahn P."/>
            <person name="Kus J.V."/>
            <person name="Patel S.N."/>
        </authorList>
    </citation>
    <scope>NUCLEOTIDE SEQUENCE [LARGE SCALE GENOMIC DNA]</scope>
    <source>
        <strain evidence="11 12">ON-56566</strain>
    </source>
</reference>
<feature type="binding site" evidence="9">
    <location>
        <position position="8"/>
    </location>
    <ligand>
        <name>Mg(2+)</name>
        <dbReference type="ChEBI" id="CHEBI:18420"/>
    </ligand>
</feature>
<feature type="site" description="Transition state stabilizer" evidence="9">
    <location>
        <position position="176"/>
    </location>
</feature>
<dbReference type="GO" id="GO:0000287">
    <property type="term" value="F:magnesium ion binding"/>
    <property type="evidence" value="ECO:0007669"/>
    <property type="project" value="UniProtKB-UniRule"/>
</dbReference>
<evidence type="ECO:0000313" key="11">
    <source>
        <dbReference type="EMBL" id="KHJ53051.1"/>
    </source>
</evidence>
<evidence type="ECO:0000256" key="2">
    <source>
        <dbReference type="ARBA" id="ARBA00022490"/>
    </source>
</evidence>